<dbReference type="InterPro" id="IPR001279">
    <property type="entry name" value="Metallo-B-lactamas"/>
</dbReference>
<evidence type="ECO:0000259" key="1">
    <source>
        <dbReference type="SMART" id="SM00849"/>
    </source>
</evidence>
<keyword evidence="2" id="KW-0378">Hydrolase</keyword>
<protein>
    <submittedName>
        <fullName evidence="2">Zn-dependent hydrolase of the beta-lactamase fold-like protein</fullName>
    </submittedName>
</protein>
<proteinExistence type="predicted"/>
<dbReference type="SMART" id="SM00849">
    <property type="entry name" value="Lactamase_B"/>
    <property type="match status" value="1"/>
</dbReference>
<sequence length="261" mass="27568">MGLAWIGQAGYAIEAPGGQVCLLDPYLSEFALEELGLPRVAPIVLDPATTHVDVVAITHSHHDHLDLTTCQALAGANPDVVFAGPSSIVARLVGRGVRRERIVTVERGESVEVGPFAFHGHYARHEVRGWLTEDALAFVVEVGGTRILHSGDTEYDPRCLAVHERGPFDVGIFVANGSGGCMNALEAALMAHQLAPAVAIPCHYGMWAPEGYGPGHSPDGLPTLDPRLFAEACAKLGGPATRVLELGERVDLQPAGVITNA</sequence>
<dbReference type="Proteomes" id="UP000008229">
    <property type="component" value="Chromosome"/>
</dbReference>
<dbReference type="PANTHER" id="PTHR43546">
    <property type="entry name" value="UPF0173 METAL-DEPENDENT HYDROLASE MJ1163-RELATED"/>
    <property type="match status" value="1"/>
</dbReference>
<evidence type="ECO:0000313" key="2">
    <source>
        <dbReference type="EMBL" id="ADB52727.1"/>
    </source>
</evidence>
<dbReference type="Pfam" id="PF13483">
    <property type="entry name" value="Lactamase_B_3"/>
    <property type="match status" value="1"/>
</dbReference>
<feature type="domain" description="Metallo-beta-lactamase" evidence="1">
    <location>
        <begin position="7"/>
        <end position="203"/>
    </location>
</feature>
<reference evidence="3" key="2">
    <citation type="submission" date="2010-01" db="EMBL/GenBank/DDBJ databases">
        <title>The complete genome of Conexibacter woesei DSM 14684.</title>
        <authorList>
            <consortium name="US DOE Joint Genome Institute (JGI-PGF)"/>
            <person name="Lucas S."/>
            <person name="Copeland A."/>
            <person name="Lapidus A."/>
            <person name="Glavina del Rio T."/>
            <person name="Dalin E."/>
            <person name="Tice H."/>
            <person name="Bruce D."/>
            <person name="Goodwin L."/>
            <person name="Pitluck S."/>
            <person name="Kyrpides N."/>
            <person name="Mavromatis K."/>
            <person name="Ivanova N."/>
            <person name="Mikhailova N."/>
            <person name="Chertkov O."/>
            <person name="Brettin T."/>
            <person name="Detter J.C."/>
            <person name="Han C."/>
            <person name="Larimer F."/>
            <person name="Land M."/>
            <person name="Hauser L."/>
            <person name="Markowitz V."/>
            <person name="Cheng J.-F."/>
            <person name="Hugenholtz P."/>
            <person name="Woyke T."/>
            <person name="Wu D."/>
            <person name="Pukall R."/>
            <person name="Steenblock K."/>
            <person name="Schneider S."/>
            <person name="Klenk H.-P."/>
            <person name="Eisen J.A."/>
        </authorList>
    </citation>
    <scope>NUCLEOTIDE SEQUENCE [LARGE SCALE GENOMIC DNA]</scope>
    <source>
        <strain evidence="3">DSM 14684 / CIP 108061 / JCM 11494 / NBRC 100937 / ID131577</strain>
    </source>
</reference>
<dbReference type="InterPro" id="IPR050114">
    <property type="entry name" value="UPF0173_UPF0282_UlaG_hydrolase"/>
</dbReference>
<reference evidence="2 3" key="1">
    <citation type="journal article" date="2010" name="Stand. Genomic Sci.">
        <title>Complete genome sequence of Conexibacter woesei type strain (ID131577).</title>
        <authorList>
            <person name="Pukall R."/>
            <person name="Lapidus A."/>
            <person name="Glavina Del Rio T."/>
            <person name="Copeland A."/>
            <person name="Tice H."/>
            <person name="Cheng J.-F."/>
            <person name="Lucas S."/>
            <person name="Chen F."/>
            <person name="Nolan M."/>
            <person name="Bruce D."/>
            <person name="Goodwin L."/>
            <person name="Pitluck S."/>
            <person name="Mavromatis K."/>
            <person name="Ivanova N."/>
            <person name="Ovchinnikova G."/>
            <person name="Pati A."/>
            <person name="Chen A."/>
            <person name="Palaniappan K."/>
            <person name="Land M."/>
            <person name="Hauser L."/>
            <person name="Chang Y.-J."/>
            <person name="Jeffries C.D."/>
            <person name="Chain P."/>
            <person name="Meincke L."/>
            <person name="Sims D."/>
            <person name="Brettin T."/>
            <person name="Detter J.C."/>
            <person name="Rohde M."/>
            <person name="Goeker M."/>
            <person name="Bristow J."/>
            <person name="Eisen J.A."/>
            <person name="Markowitz V."/>
            <person name="Kyrpides N.C."/>
            <person name="Klenk H.-P."/>
            <person name="Hugenholtz P."/>
        </authorList>
    </citation>
    <scope>NUCLEOTIDE SEQUENCE [LARGE SCALE GENOMIC DNA]</scope>
    <source>
        <strain evidence="3">DSM 14684 / CIP 108061 / JCM 11494 / NBRC 100937 / ID131577</strain>
    </source>
</reference>
<dbReference type="InterPro" id="IPR036866">
    <property type="entry name" value="RibonucZ/Hydroxyglut_hydro"/>
</dbReference>
<keyword evidence="3" id="KW-1185">Reference proteome</keyword>
<dbReference type="STRING" id="469383.Cwoe_4313"/>
<dbReference type="SUPFAM" id="SSF56281">
    <property type="entry name" value="Metallo-hydrolase/oxidoreductase"/>
    <property type="match status" value="1"/>
</dbReference>
<dbReference type="KEGG" id="cwo:Cwoe_4313"/>
<organism evidence="2 3">
    <name type="scientific">Conexibacter woesei (strain DSM 14684 / CCUG 47730 / CIP 108061 / JCM 11494 / NBRC 100937 / ID131577)</name>
    <dbReference type="NCBI Taxonomy" id="469383"/>
    <lineage>
        <taxon>Bacteria</taxon>
        <taxon>Bacillati</taxon>
        <taxon>Actinomycetota</taxon>
        <taxon>Thermoleophilia</taxon>
        <taxon>Solirubrobacterales</taxon>
        <taxon>Conexibacteraceae</taxon>
        <taxon>Conexibacter</taxon>
    </lineage>
</organism>
<dbReference type="GO" id="GO:0016787">
    <property type="term" value="F:hydrolase activity"/>
    <property type="evidence" value="ECO:0007669"/>
    <property type="project" value="UniProtKB-KW"/>
</dbReference>
<dbReference type="EMBL" id="CP001854">
    <property type="protein sequence ID" value="ADB52727.1"/>
    <property type="molecule type" value="Genomic_DNA"/>
</dbReference>
<accession>D3F6S9</accession>
<name>D3F6S9_CONWI</name>
<gene>
    <name evidence="2" type="ordered locus">Cwoe_4313</name>
</gene>
<dbReference type="AlphaFoldDB" id="D3F6S9"/>
<dbReference type="Gene3D" id="3.60.15.10">
    <property type="entry name" value="Ribonuclease Z/Hydroxyacylglutathione hydrolase-like"/>
    <property type="match status" value="1"/>
</dbReference>
<dbReference type="eggNOG" id="COG2220">
    <property type="taxonomic scope" value="Bacteria"/>
</dbReference>
<dbReference type="HOGENOM" id="CLU_020884_3_0_11"/>
<evidence type="ECO:0000313" key="3">
    <source>
        <dbReference type="Proteomes" id="UP000008229"/>
    </source>
</evidence>